<evidence type="ECO:0000256" key="2">
    <source>
        <dbReference type="ARBA" id="ARBA00023163"/>
    </source>
</evidence>
<evidence type="ECO:0000259" key="3">
    <source>
        <dbReference type="PROSITE" id="PS51000"/>
    </source>
</evidence>
<reference evidence="4 5" key="1">
    <citation type="submission" date="2019-06" db="EMBL/GenBank/DDBJ databases">
        <authorList>
            <person name="Li F."/>
        </authorList>
    </citation>
    <scope>NUCLEOTIDE SEQUENCE [LARGE SCALE GENOMIC DNA]</scope>
    <source>
        <strain evidence="4 5">10F1D-1</strain>
    </source>
</reference>
<dbReference type="GO" id="GO:0003700">
    <property type="term" value="F:DNA-binding transcription factor activity"/>
    <property type="evidence" value="ECO:0007669"/>
    <property type="project" value="InterPro"/>
</dbReference>
<dbReference type="Proteomes" id="UP000316252">
    <property type="component" value="Unassembled WGS sequence"/>
</dbReference>
<feature type="domain" description="HTH deoR-type" evidence="3">
    <location>
        <begin position="4"/>
        <end position="63"/>
    </location>
</feature>
<dbReference type="InterPro" id="IPR013196">
    <property type="entry name" value="HTH_11"/>
</dbReference>
<dbReference type="InterPro" id="IPR001034">
    <property type="entry name" value="DeoR_HTH"/>
</dbReference>
<dbReference type="PANTHER" id="PTHR34580">
    <property type="match status" value="1"/>
</dbReference>
<organism evidence="4 5">
    <name type="scientific">Schumannella soli</name>
    <dbReference type="NCBI Taxonomy" id="2590779"/>
    <lineage>
        <taxon>Bacteria</taxon>
        <taxon>Bacillati</taxon>
        <taxon>Actinomycetota</taxon>
        <taxon>Actinomycetes</taxon>
        <taxon>Micrococcales</taxon>
        <taxon>Microbacteriaceae</taxon>
        <taxon>Schumannella</taxon>
    </lineage>
</organism>
<protein>
    <submittedName>
        <fullName evidence="4">HTH domain-containing protein</fullName>
    </submittedName>
</protein>
<keyword evidence="1" id="KW-0805">Transcription regulation</keyword>
<dbReference type="InterPro" id="IPR036388">
    <property type="entry name" value="WH-like_DNA-bd_sf"/>
</dbReference>
<dbReference type="Gene3D" id="1.10.10.10">
    <property type="entry name" value="Winged helix-like DNA-binding domain superfamily/Winged helix DNA-binding domain"/>
    <property type="match status" value="1"/>
</dbReference>
<evidence type="ECO:0000256" key="1">
    <source>
        <dbReference type="ARBA" id="ARBA00023015"/>
    </source>
</evidence>
<comment type="caution">
    <text evidence="4">The sequence shown here is derived from an EMBL/GenBank/DDBJ whole genome shotgun (WGS) entry which is preliminary data.</text>
</comment>
<dbReference type="RefSeq" id="WP_141161920.1">
    <property type="nucleotide sequence ID" value="NZ_VHQG01000001.1"/>
</dbReference>
<name>A0A506Y5W3_9MICO</name>
<dbReference type="OrthoDB" id="8555652at2"/>
<dbReference type="InterPro" id="IPR036390">
    <property type="entry name" value="WH_DNA-bd_sf"/>
</dbReference>
<evidence type="ECO:0000313" key="4">
    <source>
        <dbReference type="EMBL" id="TPW77392.1"/>
    </source>
</evidence>
<dbReference type="AlphaFoldDB" id="A0A506Y5W3"/>
<dbReference type="InterPro" id="IPR051534">
    <property type="entry name" value="CBASS_pafABC_assoc_protein"/>
</dbReference>
<keyword evidence="2" id="KW-0804">Transcription</keyword>
<keyword evidence="5" id="KW-1185">Reference proteome</keyword>
<dbReference type="SUPFAM" id="SSF46785">
    <property type="entry name" value="Winged helix' DNA-binding domain"/>
    <property type="match status" value="1"/>
</dbReference>
<gene>
    <name evidence="4" type="ORF">FJ657_01510</name>
</gene>
<dbReference type="EMBL" id="VHQG01000001">
    <property type="protein sequence ID" value="TPW77392.1"/>
    <property type="molecule type" value="Genomic_DNA"/>
</dbReference>
<dbReference type="PANTHER" id="PTHR34580:SF3">
    <property type="entry name" value="PROTEIN PAFB"/>
    <property type="match status" value="1"/>
</dbReference>
<dbReference type="Pfam" id="PF08279">
    <property type="entry name" value="HTH_11"/>
    <property type="match status" value="1"/>
</dbReference>
<sequence>MPRPTARVLTMLELLQSAPKRSVGELAAVLEVDERTVRRYAEHLRELGVPVETVRGRYGGYRIGEGFAMPPLMLTDEEALAVMLALALGRRAGILPERDRGLDSATAKVERALPTPLRRRFEGLVAMPFFDATAGGAAKGADAAS</sequence>
<evidence type="ECO:0000313" key="5">
    <source>
        <dbReference type="Proteomes" id="UP000316252"/>
    </source>
</evidence>
<accession>A0A506Y5W3</accession>
<proteinExistence type="predicted"/>
<dbReference type="PROSITE" id="PS51000">
    <property type="entry name" value="HTH_DEOR_2"/>
    <property type="match status" value="1"/>
</dbReference>